<dbReference type="PANTHER" id="PTHR47685">
    <property type="entry name" value="MAGNESIUM TRANSPORT PROTEIN CORA"/>
    <property type="match status" value="1"/>
</dbReference>
<dbReference type="InterPro" id="IPR050829">
    <property type="entry name" value="CorA_MIT"/>
</dbReference>
<evidence type="ECO:0000313" key="4">
    <source>
        <dbReference type="Proteomes" id="UP000287124"/>
    </source>
</evidence>
<feature type="domain" description="Rhodopsin" evidence="2">
    <location>
        <begin position="49"/>
        <end position="220"/>
    </location>
</feature>
<protein>
    <recommendedName>
        <fullName evidence="2">Rhodopsin domain-containing protein</fullName>
    </recommendedName>
</protein>
<dbReference type="InterPro" id="IPR049326">
    <property type="entry name" value="Rhodopsin_dom_fungi"/>
</dbReference>
<feature type="transmembrane region" description="Helical" evidence="1">
    <location>
        <begin position="201"/>
        <end position="220"/>
    </location>
</feature>
<dbReference type="Gene3D" id="1.20.58.340">
    <property type="entry name" value="Magnesium transport protein CorA, transmembrane region"/>
    <property type="match status" value="1"/>
</dbReference>
<accession>A0A430M6V2</accession>
<feature type="transmembrane region" description="Helical" evidence="1">
    <location>
        <begin position="226"/>
        <end position="248"/>
    </location>
</feature>
<keyword evidence="1" id="KW-0472">Membrane</keyword>
<evidence type="ECO:0000313" key="3">
    <source>
        <dbReference type="EMBL" id="RTE83697.1"/>
    </source>
</evidence>
<gene>
    <name evidence="3" type="ORF">BHE90_001768</name>
</gene>
<organism evidence="3 4">
    <name type="scientific">Fusarium euwallaceae</name>
    <dbReference type="NCBI Taxonomy" id="1147111"/>
    <lineage>
        <taxon>Eukaryota</taxon>
        <taxon>Fungi</taxon>
        <taxon>Dikarya</taxon>
        <taxon>Ascomycota</taxon>
        <taxon>Pezizomycotina</taxon>
        <taxon>Sordariomycetes</taxon>
        <taxon>Hypocreomycetidae</taxon>
        <taxon>Hypocreales</taxon>
        <taxon>Nectriaceae</taxon>
        <taxon>Fusarium</taxon>
        <taxon>Fusarium solani species complex</taxon>
    </lineage>
</organism>
<reference evidence="3 4" key="1">
    <citation type="submission" date="2017-06" db="EMBL/GenBank/DDBJ databases">
        <title>Comparative genomic analysis of Ambrosia Fusariam Clade fungi.</title>
        <authorList>
            <person name="Stajich J.E."/>
            <person name="Carrillo J."/>
            <person name="Kijimoto T."/>
            <person name="Eskalen A."/>
            <person name="O'Donnell K."/>
            <person name="Kasson M."/>
        </authorList>
    </citation>
    <scope>NUCLEOTIDE SEQUENCE [LARGE SCALE GENOMIC DNA]</scope>
    <source>
        <strain evidence="3 4">UCR1854</strain>
    </source>
</reference>
<keyword evidence="1" id="KW-1133">Transmembrane helix</keyword>
<dbReference type="AlphaFoldDB" id="A0A430M6V2"/>
<evidence type="ECO:0000256" key="1">
    <source>
        <dbReference type="SAM" id="Phobius"/>
    </source>
</evidence>
<evidence type="ECO:0000259" key="2">
    <source>
        <dbReference type="Pfam" id="PF20684"/>
    </source>
</evidence>
<dbReference type="PANTHER" id="PTHR47685:SF1">
    <property type="entry name" value="MAGNESIUM TRANSPORT PROTEIN CORA"/>
    <property type="match status" value="1"/>
</dbReference>
<dbReference type="Pfam" id="PF20684">
    <property type="entry name" value="Fung_rhodopsin"/>
    <property type="match status" value="1"/>
</dbReference>
<proteinExistence type="predicted"/>
<feature type="transmembrane region" description="Helical" evidence="1">
    <location>
        <begin position="12"/>
        <end position="31"/>
    </location>
</feature>
<keyword evidence="1" id="KW-0812">Transmembrane</keyword>
<sequence length="773" mass="86691">MNGDELDLTAWSVAFYLNVLAMLSVMLRLWRRERQMSTTGGNPSFYKHLSDIFIIIAYVLAIGNSVVAWPQIRQISDGVKCLDSDLEHVLRSKYLSDLLASSLHRPKKPRSLTRNPQYTLSNGATKISITSFFLGRGHPDLRDLTRSDLVKLLRSTVYWTVSFTMLFALQCHPLQKAWKTDFEGMCINSTFMHIIQMSWSMYLDMFMLTLGVLSMVWLVRTEPLEMAIVVWAGLMVVGSDAYSNFMAATWMNGLVRSRLDAEEAVEAQEDGIASFFAKAFTGDKSIDFPKIDNAKGSEDATFSVAMPFLDSENSKAYNDPNNKISRLKLANASSNGSEVTGLIVSRTLDESFYVTSSNTASLDQDQVVRRYYESEDEIQSRILMVSPLRLWKIGRDVVITAFPSNWEGSRKFDSTPLGHVYQSVTKSRPVSSMDLVSQIMASLITAIDGPSYAGLPKSLFAIFEAQALAQKTRQLRLYQEFRGFVAENQGFAENANQASRAITIVSDEMECFRVVMDIRDELAMISSVISEQERAFQSVAGTIQRLLAPDRRSTDATKDQPNSIKDQPDEVELGIIRWKSRISNIDQRTQVVEKALSHLLSLKLDVSNLAEAKVNRARVGITETLLRNMNESQMINLEIQGRGQRLQLDSAMMQAKANQQSRYLFAFTVVTVVFAPLSFVASFFAIPSRDFPQEGGVSWSQGQIGGGLVTFLCRSFAYFVVIPISLLKFGPWGLEKTVGVCPIRIDVDEFRSNDISSLTREGMYLEHAVYSAE</sequence>
<dbReference type="EMBL" id="MIKF01000013">
    <property type="protein sequence ID" value="RTE83697.1"/>
    <property type="molecule type" value="Genomic_DNA"/>
</dbReference>
<dbReference type="Proteomes" id="UP000287124">
    <property type="component" value="Unassembled WGS sequence"/>
</dbReference>
<comment type="caution">
    <text evidence="3">The sequence shown here is derived from an EMBL/GenBank/DDBJ whole genome shotgun (WGS) entry which is preliminary data.</text>
</comment>
<feature type="transmembrane region" description="Helical" evidence="1">
    <location>
        <begin position="663"/>
        <end position="686"/>
    </location>
</feature>
<name>A0A430M6V2_9HYPO</name>
<feature type="transmembrane region" description="Helical" evidence="1">
    <location>
        <begin position="706"/>
        <end position="727"/>
    </location>
</feature>
<keyword evidence="4" id="KW-1185">Reference proteome</keyword>